<evidence type="ECO:0000313" key="3">
    <source>
        <dbReference type="EMBL" id="ONH23202.1"/>
    </source>
</evidence>
<dbReference type="EMBL" id="MOMC01000090">
    <property type="protein sequence ID" value="ONH23202.1"/>
    <property type="molecule type" value="Genomic_DNA"/>
</dbReference>
<dbReference type="InterPro" id="IPR000120">
    <property type="entry name" value="Amidase"/>
</dbReference>
<protein>
    <submittedName>
        <fullName evidence="3">Amidase</fullName>
    </submittedName>
</protein>
<dbReference type="STRING" id="1834516.BL253_33655"/>
<dbReference type="OrthoDB" id="5175573at2"/>
<dbReference type="InterPro" id="IPR023631">
    <property type="entry name" value="Amidase_dom"/>
</dbReference>
<comment type="similarity">
    <text evidence="1">Belongs to the amidase family.</text>
</comment>
<proteinExistence type="inferred from homology"/>
<dbReference type="SUPFAM" id="SSF75304">
    <property type="entry name" value="Amidase signature (AS) enzymes"/>
    <property type="match status" value="1"/>
</dbReference>
<organism evidence="3 4">
    <name type="scientific">Pseudofrankia asymbiotica</name>
    <dbReference type="NCBI Taxonomy" id="1834516"/>
    <lineage>
        <taxon>Bacteria</taxon>
        <taxon>Bacillati</taxon>
        <taxon>Actinomycetota</taxon>
        <taxon>Actinomycetes</taxon>
        <taxon>Frankiales</taxon>
        <taxon>Frankiaceae</taxon>
        <taxon>Pseudofrankia</taxon>
    </lineage>
</organism>
<evidence type="ECO:0000259" key="2">
    <source>
        <dbReference type="Pfam" id="PF01425"/>
    </source>
</evidence>
<feature type="domain" description="Amidase" evidence="2">
    <location>
        <begin position="24"/>
        <end position="445"/>
    </location>
</feature>
<dbReference type="PANTHER" id="PTHR11895">
    <property type="entry name" value="TRANSAMIDASE"/>
    <property type="match status" value="1"/>
</dbReference>
<dbReference type="InterPro" id="IPR020556">
    <property type="entry name" value="Amidase_CS"/>
</dbReference>
<dbReference type="PANTHER" id="PTHR11895:SF7">
    <property type="entry name" value="GLUTAMYL-TRNA(GLN) AMIDOTRANSFERASE SUBUNIT A, MITOCHONDRIAL"/>
    <property type="match status" value="1"/>
</dbReference>
<dbReference type="PROSITE" id="PS00571">
    <property type="entry name" value="AMIDASES"/>
    <property type="match status" value="1"/>
</dbReference>
<evidence type="ECO:0000256" key="1">
    <source>
        <dbReference type="ARBA" id="ARBA00009199"/>
    </source>
</evidence>
<dbReference type="Gene3D" id="3.90.1300.10">
    <property type="entry name" value="Amidase signature (AS) domain"/>
    <property type="match status" value="1"/>
</dbReference>
<dbReference type="RefSeq" id="WP_076821755.1">
    <property type="nucleotide sequence ID" value="NZ_MOMC01000090.1"/>
</dbReference>
<dbReference type="AlphaFoldDB" id="A0A1V2I337"/>
<evidence type="ECO:0000313" key="4">
    <source>
        <dbReference type="Proteomes" id="UP000188929"/>
    </source>
</evidence>
<keyword evidence="4" id="KW-1185">Reference proteome</keyword>
<sequence>MPDDLLGLRGQAAALAAGSVSSRELVGAALDRIQATQSTLNAFRRLRPEAALAEADEADRRLVAGQRLPLLGVPVAIKDDTDLAGEPTAFGARGDFPPRPTDSEMVHKLKAAGAVIVGKTNTPEFGQWPFTEGPAFGVTRNPWDLDYTPGGSSGGAAAAVAAGLVAAAVGSDGAGSVRIPAAWTNLVGIKPQRGRISSAPVAEQFNGLTTFGPLALTVADAAMLLDVLSGSAPVDRDHPPAPDEPFLASAFREPRRLRIGLSLKVPYSGMPARLDPTVRAAVEWTGTALEALGHEVVPAEPAYGLLGVIFLPRSLEAIDDWAHRVPDPELLDVRTLANARTGRMLRPLLLASRAAEPMSRWRIGRIFRSVDVLLAPTTAIPPPRTGELNRATSWETDQAIVAAVPFTWPWNVLGWPAINVPAGLTSAGLPMGAQLMGPANSESLLISLAAQLERTQRWYERRPGQRLGATPSTA</sequence>
<dbReference type="Proteomes" id="UP000188929">
    <property type="component" value="Unassembled WGS sequence"/>
</dbReference>
<reference evidence="4" key="1">
    <citation type="submission" date="2016-10" db="EMBL/GenBank/DDBJ databases">
        <title>Frankia sp. NRRL B-16386 Genome sequencing.</title>
        <authorList>
            <person name="Ghodhbane-Gtari F."/>
            <person name="Swanson E."/>
            <person name="Gueddou A."/>
            <person name="Hezbri K."/>
            <person name="Ktari K."/>
            <person name="Nouioui I."/>
            <person name="Morris K."/>
            <person name="Simpson S."/>
            <person name="Abebe-Akele F."/>
            <person name="Thomas K."/>
            <person name="Gtari M."/>
            <person name="Tisa L.S."/>
        </authorList>
    </citation>
    <scope>NUCLEOTIDE SEQUENCE [LARGE SCALE GENOMIC DNA]</scope>
    <source>
        <strain evidence="4">NRRL B-16386</strain>
    </source>
</reference>
<accession>A0A1V2I337</accession>
<gene>
    <name evidence="3" type="ORF">BL253_33655</name>
</gene>
<dbReference type="GO" id="GO:0003824">
    <property type="term" value="F:catalytic activity"/>
    <property type="evidence" value="ECO:0007669"/>
    <property type="project" value="InterPro"/>
</dbReference>
<dbReference type="NCBIfam" id="NF004717">
    <property type="entry name" value="PRK06061.1"/>
    <property type="match status" value="1"/>
</dbReference>
<dbReference type="InterPro" id="IPR036928">
    <property type="entry name" value="AS_sf"/>
</dbReference>
<dbReference type="Pfam" id="PF01425">
    <property type="entry name" value="Amidase"/>
    <property type="match status" value="1"/>
</dbReference>
<name>A0A1V2I337_9ACTN</name>
<comment type="caution">
    <text evidence="3">The sequence shown here is derived from an EMBL/GenBank/DDBJ whole genome shotgun (WGS) entry which is preliminary data.</text>
</comment>